<dbReference type="GO" id="GO:0006515">
    <property type="term" value="P:protein quality control for misfolded or incompletely synthesized proteins"/>
    <property type="evidence" value="ECO:0007669"/>
    <property type="project" value="TreeGrafter"/>
</dbReference>
<dbReference type="PANTHER" id="PTHR43718">
    <property type="entry name" value="LON PROTEASE"/>
    <property type="match status" value="1"/>
</dbReference>
<dbReference type="Gene3D" id="3.30.230.10">
    <property type="match status" value="1"/>
</dbReference>
<protein>
    <submittedName>
        <fullName evidence="5">Lon protease homolog, mitochondrial 1 (Trinotate prediction)</fullName>
    </submittedName>
</protein>
<feature type="active site" evidence="3">
    <location>
        <position position="168"/>
    </location>
</feature>
<dbReference type="AlphaFoldDB" id="A0A6G3MHU2"/>
<dbReference type="GO" id="GO:0003697">
    <property type="term" value="F:single-stranded DNA binding"/>
    <property type="evidence" value="ECO:0007669"/>
    <property type="project" value="TreeGrafter"/>
</dbReference>
<keyword evidence="3 5" id="KW-0645">Protease</keyword>
<dbReference type="EMBL" id="GHBP01004289">
    <property type="protein sequence ID" value="NDJ93618.1"/>
    <property type="molecule type" value="Transcribed_RNA"/>
</dbReference>
<dbReference type="PANTHER" id="PTHR43718:SF2">
    <property type="entry name" value="LON PROTEASE HOMOLOG, MITOCHONDRIAL"/>
    <property type="match status" value="1"/>
</dbReference>
<keyword evidence="1 3" id="KW-0378">Hydrolase</keyword>
<evidence type="ECO:0000259" key="4">
    <source>
        <dbReference type="PROSITE" id="PS51786"/>
    </source>
</evidence>
<evidence type="ECO:0000256" key="3">
    <source>
        <dbReference type="PROSITE-ProRule" id="PRU01122"/>
    </source>
</evidence>
<feature type="domain" description="Lon proteolytic" evidence="4">
    <location>
        <begin position="31"/>
        <end position="177"/>
    </location>
</feature>
<dbReference type="GO" id="GO:0005759">
    <property type="term" value="C:mitochondrial matrix"/>
    <property type="evidence" value="ECO:0007669"/>
    <property type="project" value="TreeGrafter"/>
</dbReference>
<dbReference type="GO" id="GO:0004252">
    <property type="term" value="F:serine-type endopeptidase activity"/>
    <property type="evidence" value="ECO:0007669"/>
    <property type="project" value="UniProtKB-UniRule"/>
</dbReference>
<dbReference type="GO" id="GO:0007005">
    <property type="term" value="P:mitochondrion organization"/>
    <property type="evidence" value="ECO:0007669"/>
    <property type="project" value="TreeGrafter"/>
</dbReference>
<dbReference type="GO" id="GO:0005524">
    <property type="term" value="F:ATP binding"/>
    <property type="evidence" value="ECO:0007669"/>
    <property type="project" value="InterPro"/>
</dbReference>
<reference evidence="5" key="1">
    <citation type="submission" date="2018-11" db="EMBL/GenBank/DDBJ databases">
        <title>Henneguya salminicola genome and transcriptome.</title>
        <authorList>
            <person name="Yahalomi D."/>
            <person name="Atkinson S.D."/>
            <person name="Neuhof M."/>
            <person name="Chang E.S."/>
            <person name="Philippe H."/>
            <person name="Cartwright P."/>
            <person name="Bartholomew J.L."/>
            <person name="Huchon D."/>
        </authorList>
    </citation>
    <scope>NUCLEOTIDE SEQUENCE</scope>
    <source>
        <strain evidence="5">Hz1</strain>
        <tissue evidence="5">Whole</tissue>
    </source>
</reference>
<dbReference type="InterPro" id="IPR008269">
    <property type="entry name" value="Lon_proteolytic"/>
</dbReference>
<keyword evidence="2 3" id="KW-0720">Serine protease</keyword>
<dbReference type="SUPFAM" id="SSF54211">
    <property type="entry name" value="Ribosomal protein S5 domain 2-like"/>
    <property type="match status" value="1"/>
</dbReference>
<dbReference type="InterPro" id="IPR027065">
    <property type="entry name" value="Lon_Prtase"/>
</dbReference>
<dbReference type="InterPro" id="IPR014721">
    <property type="entry name" value="Ribsml_uS5_D2-typ_fold_subgr"/>
</dbReference>
<sequence length="177" mass="19208">MEETTNVHITLNNITDYAGYPHYHIRRPYDKGICGLVTGLSAIEGLSTGFTMDIECDFTQTTKKLSSNQILSTGLAGKSLSESSIIAFTIAKKIMSQIDPHNKIFDNNIVRIHFLEGGIKKDGPSAGVAIFCAVLSQALNIAVSRNLAMTGEITLKGHVMAVGGIREKITAVFNFFK</sequence>
<evidence type="ECO:0000313" key="5">
    <source>
        <dbReference type="EMBL" id="NDJ93618.1"/>
    </source>
</evidence>
<dbReference type="Pfam" id="PF05362">
    <property type="entry name" value="Lon_C"/>
    <property type="match status" value="1"/>
</dbReference>
<accession>A0A6G3MHU2</accession>
<dbReference type="GO" id="GO:0051131">
    <property type="term" value="P:chaperone-mediated protein complex assembly"/>
    <property type="evidence" value="ECO:0007669"/>
    <property type="project" value="TreeGrafter"/>
</dbReference>
<comment type="similarity">
    <text evidence="3">Belongs to the peptidase S16 family.</text>
</comment>
<dbReference type="InterPro" id="IPR020568">
    <property type="entry name" value="Ribosomal_Su5_D2-typ_SF"/>
</dbReference>
<evidence type="ECO:0000256" key="2">
    <source>
        <dbReference type="ARBA" id="ARBA00022825"/>
    </source>
</evidence>
<dbReference type="PROSITE" id="PS01046">
    <property type="entry name" value="LON_SER"/>
    <property type="match status" value="1"/>
</dbReference>
<dbReference type="InterPro" id="IPR008268">
    <property type="entry name" value="Peptidase_S16_AS"/>
</dbReference>
<evidence type="ECO:0000256" key="1">
    <source>
        <dbReference type="ARBA" id="ARBA00022801"/>
    </source>
</evidence>
<dbReference type="GO" id="GO:0004176">
    <property type="term" value="F:ATP-dependent peptidase activity"/>
    <property type="evidence" value="ECO:0007669"/>
    <property type="project" value="UniProtKB-UniRule"/>
</dbReference>
<proteinExistence type="inferred from homology"/>
<feature type="active site" evidence="3">
    <location>
        <position position="125"/>
    </location>
</feature>
<dbReference type="PROSITE" id="PS51786">
    <property type="entry name" value="LON_PROTEOLYTIC"/>
    <property type="match status" value="1"/>
</dbReference>
<dbReference type="PRINTS" id="PR00830">
    <property type="entry name" value="ENDOLAPTASE"/>
</dbReference>
<name>A0A6G3MHU2_HENSL</name>
<organism evidence="5">
    <name type="scientific">Henneguya salminicola</name>
    <name type="common">Myxosporean</name>
    <dbReference type="NCBI Taxonomy" id="69463"/>
    <lineage>
        <taxon>Eukaryota</taxon>
        <taxon>Metazoa</taxon>
        <taxon>Cnidaria</taxon>
        <taxon>Myxozoa</taxon>
        <taxon>Myxosporea</taxon>
        <taxon>Bivalvulida</taxon>
        <taxon>Platysporina</taxon>
        <taxon>Myxobolidae</taxon>
        <taxon>Henneguya</taxon>
    </lineage>
</organism>